<proteinExistence type="predicted"/>
<feature type="compositionally biased region" description="Basic and acidic residues" evidence="1">
    <location>
        <begin position="205"/>
        <end position="221"/>
    </location>
</feature>
<keyword evidence="2" id="KW-0472">Membrane</keyword>
<reference evidence="3" key="1">
    <citation type="submission" date="2021-03" db="EMBL/GenBank/DDBJ databases">
        <authorList>
            <person name="Tagirdzhanova G."/>
        </authorList>
    </citation>
    <scope>NUCLEOTIDE SEQUENCE</scope>
</reference>
<feature type="transmembrane region" description="Helical" evidence="2">
    <location>
        <begin position="58"/>
        <end position="80"/>
    </location>
</feature>
<comment type="caution">
    <text evidence="3">The sequence shown here is derived from an EMBL/GenBank/DDBJ whole genome shotgun (WGS) entry which is preliminary data.</text>
</comment>
<feature type="transmembrane region" description="Helical" evidence="2">
    <location>
        <begin position="128"/>
        <end position="150"/>
    </location>
</feature>
<feature type="compositionally biased region" description="Polar residues" evidence="1">
    <location>
        <begin position="250"/>
        <end position="267"/>
    </location>
</feature>
<evidence type="ECO:0000256" key="1">
    <source>
        <dbReference type="SAM" id="MobiDB-lite"/>
    </source>
</evidence>
<feature type="transmembrane region" description="Helical" evidence="2">
    <location>
        <begin position="87"/>
        <end position="104"/>
    </location>
</feature>
<gene>
    <name evidence="3" type="ORF">ALECFALPRED_000298</name>
</gene>
<evidence type="ECO:0000256" key="2">
    <source>
        <dbReference type="SAM" id="Phobius"/>
    </source>
</evidence>
<feature type="compositionally biased region" description="Polar residues" evidence="1">
    <location>
        <begin position="274"/>
        <end position="306"/>
    </location>
</feature>
<name>A0A8H3J9L5_9LECA</name>
<feature type="region of interest" description="Disordered" evidence="1">
    <location>
        <begin position="159"/>
        <end position="314"/>
    </location>
</feature>
<feature type="compositionally biased region" description="Basic residues" evidence="1">
    <location>
        <begin position="173"/>
        <end position="188"/>
    </location>
</feature>
<dbReference type="AlphaFoldDB" id="A0A8H3J9L5"/>
<evidence type="ECO:0008006" key="5">
    <source>
        <dbReference type="Google" id="ProtNLM"/>
    </source>
</evidence>
<accession>A0A8H3J9L5</accession>
<keyword evidence="2" id="KW-0812">Transmembrane</keyword>
<sequence>MSKLALGTRAASTSLRALEFAISALVLGIFSWYLAYLADHHLHIPKWEKAVEGMAGGAVIYTGFAVILTCFLGGITFFAFLGLLLDLLFCGCFVAIAVLAKAGAKSCGTVNNSPIGTGAHVSCQLQRAVFAVAIANACLFLISAALEIVLSRARKREKRYGPSPANNYTSGSGKKRFWQKKNNKNKTHKHEDEELGGVGAGALVADEKHRTRNNRNSERISNDTAMTGTTAPVADSYGGPNTKYSHEPTVPTQNYPGQTNGYASQQGADGYGGSNTKYGQEPTVPNLTHPGQNEGYANQQSLNTASGGAARAEMESNVGGGRYAQHVSEPYANVHQGGYVHQAP</sequence>
<dbReference type="OrthoDB" id="5342507at2759"/>
<keyword evidence="2" id="KW-1133">Transmembrane helix</keyword>
<evidence type="ECO:0000313" key="3">
    <source>
        <dbReference type="EMBL" id="CAF9943405.1"/>
    </source>
</evidence>
<organism evidence="3 4">
    <name type="scientific">Alectoria fallacina</name>
    <dbReference type="NCBI Taxonomy" id="1903189"/>
    <lineage>
        <taxon>Eukaryota</taxon>
        <taxon>Fungi</taxon>
        <taxon>Dikarya</taxon>
        <taxon>Ascomycota</taxon>
        <taxon>Pezizomycotina</taxon>
        <taxon>Lecanoromycetes</taxon>
        <taxon>OSLEUM clade</taxon>
        <taxon>Lecanoromycetidae</taxon>
        <taxon>Lecanorales</taxon>
        <taxon>Lecanorineae</taxon>
        <taxon>Parmeliaceae</taxon>
        <taxon>Alectoria</taxon>
    </lineage>
</organism>
<dbReference type="EMBL" id="CAJPDR010001017">
    <property type="protein sequence ID" value="CAF9943405.1"/>
    <property type="molecule type" value="Genomic_DNA"/>
</dbReference>
<protein>
    <recommendedName>
        <fullName evidence="5">MARVEL domain-containing protein</fullName>
    </recommendedName>
</protein>
<dbReference type="Proteomes" id="UP000664203">
    <property type="component" value="Unassembled WGS sequence"/>
</dbReference>
<evidence type="ECO:0000313" key="4">
    <source>
        <dbReference type="Proteomes" id="UP000664203"/>
    </source>
</evidence>
<keyword evidence="4" id="KW-1185">Reference proteome</keyword>
<feature type="transmembrane region" description="Helical" evidence="2">
    <location>
        <begin position="20"/>
        <end position="38"/>
    </location>
</feature>